<evidence type="ECO:0008006" key="3">
    <source>
        <dbReference type="Google" id="ProtNLM"/>
    </source>
</evidence>
<dbReference type="InterPro" id="IPR021848">
    <property type="entry name" value="HODM_asu-like"/>
</dbReference>
<dbReference type="Proteomes" id="UP000515317">
    <property type="component" value="Chromosome"/>
</dbReference>
<dbReference type="RefSeq" id="WP_225873981.1">
    <property type="nucleotide sequence ID" value="NZ_AP023361.1"/>
</dbReference>
<proteinExistence type="predicted"/>
<evidence type="ECO:0000313" key="1">
    <source>
        <dbReference type="EMBL" id="BCJ89829.1"/>
    </source>
</evidence>
<dbReference type="EMBL" id="AP023361">
    <property type="protein sequence ID" value="BCJ89829.1"/>
    <property type="molecule type" value="Genomic_DNA"/>
</dbReference>
<dbReference type="AlphaFoldDB" id="A0A6S6QLQ6"/>
<gene>
    <name evidence="1" type="ORF">IZ6_05640</name>
</gene>
<accession>A0A6S6QLQ6</accession>
<protein>
    <recommendedName>
        <fullName evidence="3">DUF3445 domain-containing protein</fullName>
    </recommendedName>
</protein>
<keyword evidence="2" id="KW-1185">Reference proteome</keyword>
<sequence>MTGKPPGFTHTPYTGSYKPFTIGMNLLDPKDWIEVDARLPEYLKEKARLLAEDRDEVFREEPATRAAQAEVLDLLLNHLPARFPQIYRRDGRLMEVVPAGLHVDVEDESEAPFVRAARLIQEDLVLMRKGEGGYRFAAGSVSFPSSWALKDKFGKTLDGLHTPVPGYADFLSGRVARIFENLPADKPVWRMGWSLHPDNALHHPVGHPWPEGELSPYVRLERQTLRRLPISGDVLFTIRIHIDPVAALKTHPEGARLAAGIKQEILGLSDGQAAYRSLLKDRARILAVLESIER</sequence>
<organism evidence="1 2">
    <name type="scientific">Terrihabitans soli</name>
    <dbReference type="NCBI Taxonomy" id="708113"/>
    <lineage>
        <taxon>Bacteria</taxon>
        <taxon>Pseudomonadati</taxon>
        <taxon>Pseudomonadota</taxon>
        <taxon>Alphaproteobacteria</taxon>
        <taxon>Hyphomicrobiales</taxon>
        <taxon>Terrihabitans</taxon>
    </lineage>
</organism>
<dbReference type="KEGG" id="tso:IZ6_05640"/>
<name>A0A6S6QLQ6_9HYPH</name>
<evidence type="ECO:0000313" key="2">
    <source>
        <dbReference type="Proteomes" id="UP000515317"/>
    </source>
</evidence>
<reference evidence="1 2" key="1">
    <citation type="submission" date="2020-08" db="EMBL/GenBank/DDBJ databases">
        <title>Genome sequence of Rhizobiales bacterium strain IZ6.</title>
        <authorList>
            <person name="Nakai R."/>
            <person name="Naganuma T."/>
        </authorList>
    </citation>
    <scope>NUCLEOTIDE SEQUENCE [LARGE SCALE GENOMIC DNA]</scope>
    <source>
        <strain evidence="1 2">IZ6</strain>
    </source>
</reference>
<dbReference type="Pfam" id="PF11927">
    <property type="entry name" value="HODM_asu-like"/>
    <property type="match status" value="1"/>
</dbReference>